<reference evidence="2" key="1">
    <citation type="submission" date="2018-07" db="EMBL/GenBank/DDBJ databases">
        <title>Complete genome sequence of Sphingomonas bisphenolicum strain AO1, a bisphenol A degradative bacterium isolated from Japanese farm field.</title>
        <authorList>
            <person name="Murakami M."/>
            <person name="Koh M."/>
            <person name="Koba S."/>
            <person name="Matsumura Y."/>
        </authorList>
    </citation>
    <scope>NUCLEOTIDE SEQUENCE</scope>
    <source>
        <strain evidence="2">AO1</strain>
    </source>
</reference>
<feature type="region of interest" description="Disordered" evidence="1">
    <location>
        <begin position="55"/>
        <end position="74"/>
    </location>
</feature>
<proteinExistence type="predicted"/>
<evidence type="ECO:0008006" key="4">
    <source>
        <dbReference type="Google" id="ProtNLM"/>
    </source>
</evidence>
<evidence type="ECO:0000313" key="2">
    <source>
        <dbReference type="EMBL" id="BBF70948.1"/>
    </source>
</evidence>
<name>A0ABM7G539_9SPHN</name>
<accession>A0ABM7G539</accession>
<evidence type="ECO:0000313" key="3">
    <source>
        <dbReference type="Proteomes" id="UP001059971"/>
    </source>
</evidence>
<organism evidence="2 3">
    <name type="scientific">Sphingomonas bisphenolicum</name>
    <dbReference type="NCBI Taxonomy" id="296544"/>
    <lineage>
        <taxon>Bacteria</taxon>
        <taxon>Pseudomonadati</taxon>
        <taxon>Pseudomonadota</taxon>
        <taxon>Alphaproteobacteria</taxon>
        <taxon>Sphingomonadales</taxon>
        <taxon>Sphingomonadaceae</taxon>
        <taxon>Sphingomonas</taxon>
    </lineage>
</organism>
<dbReference type="EMBL" id="AP018817">
    <property type="protein sequence ID" value="BBF70948.1"/>
    <property type="molecule type" value="Genomic_DNA"/>
</dbReference>
<evidence type="ECO:0000256" key="1">
    <source>
        <dbReference type="SAM" id="MobiDB-lite"/>
    </source>
</evidence>
<sequence>MLNAHALHAAAHEVADRIGPIEAAIDDSLAKTAGLLAFMPEARVAARLPVNRRANGTPYRRAKGTPFQDGARLI</sequence>
<dbReference type="Proteomes" id="UP001059971">
    <property type="component" value="Chromosome 1"/>
</dbReference>
<keyword evidence="3" id="KW-1185">Reference proteome</keyword>
<protein>
    <recommendedName>
        <fullName evidence="4">Transposase</fullName>
    </recommendedName>
</protein>
<gene>
    <name evidence="2" type="ORF">SBA_ch1_31480</name>
</gene>